<keyword evidence="4 7" id="KW-0732">Signal</keyword>
<accession>A0A1S1J6C4</accession>
<reference evidence="13" key="2">
    <citation type="submission" date="2016-09" db="EMBL/GenBank/DDBJ databases">
        <authorList>
            <person name="Chen S."/>
            <person name="Walker E."/>
        </authorList>
    </citation>
    <scope>NUCLEOTIDE SEQUENCE [LARGE SCALE GENOMIC DNA]</scope>
    <source>
        <strain evidence="13">MSU</strain>
    </source>
</reference>
<gene>
    <name evidence="12" type="ORF">B0A71_19360</name>
    <name evidence="11" type="ORF">BHE19_09940</name>
</gene>
<dbReference type="Pfam" id="PF02278">
    <property type="entry name" value="Lyase_8"/>
    <property type="match status" value="1"/>
</dbReference>
<dbReference type="SUPFAM" id="SSF48230">
    <property type="entry name" value="Chondroitin AC/alginate lyase"/>
    <property type="match status" value="1"/>
</dbReference>
<dbReference type="RefSeq" id="WP_070907352.1">
    <property type="nucleotide sequence ID" value="NZ_MIKE01000023.1"/>
</dbReference>
<dbReference type="EMBL" id="MIKE01000023">
    <property type="protein sequence ID" value="OHT45025.1"/>
    <property type="molecule type" value="Genomic_DNA"/>
</dbReference>
<dbReference type="GO" id="GO:0030246">
    <property type="term" value="F:carbohydrate binding"/>
    <property type="evidence" value="ECO:0007669"/>
    <property type="project" value="InterPro"/>
</dbReference>
<dbReference type="Proteomes" id="UP000180252">
    <property type="component" value="Unassembled WGS sequence"/>
</dbReference>
<dbReference type="NCBIfam" id="TIGR04183">
    <property type="entry name" value="Por_Secre_tail"/>
    <property type="match status" value="1"/>
</dbReference>
<dbReference type="InterPro" id="IPR039174">
    <property type="entry name" value="Chondroitin_ABC_lyase"/>
</dbReference>
<dbReference type="AlphaFoldDB" id="A0A1S1J6C4"/>
<dbReference type="Gene3D" id="2.70.98.10">
    <property type="match status" value="1"/>
</dbReference>
<dbReference type="InterPro" id="IPR011013">
    <property type="entry name" value="Gal_mutarotase_sf_dom"/>
</dbReference>
<evidence type="ECO:0000259" key="8">
    <source>
        <dbReference type="Pfam" id="PF02278"/>
    </source>
</evidence>
<comment type="cofactor">
    <cofactor evidence="1">
        <name>Ca(2+)</name>
        <dbReference type="ChEBI" id="CHEBI:29108"/>
    </cofactor>
</comment>
<evidence type="ECO:0000256" key="1">
    <source>
        <dbReference type="ARBA" id="ARBA00001913"/>
    </source>
</evidence>
<proteinExistence type="inferred from homology"/>
<reference evidence="11" key="1">
    <citation type="submission" date="2016-09" db="EMBL/GenBank/DDBJ databases">
        <authorList>
            <person name="Capua I."/>
            <person name="De Benedictis P."/>
            <person name="Joannis T."/>
            <person name="Lombin L.H."/>
            <person name="Cattoli G."/>
        </authorList>
    </citation>
    <scope>NUCLEOTIDE SEQUENCE [LARGE SCALE GENOMIC DNA]</scope>
    <source>
        <strain evidence="11">MSU</strain>
    </source>
</reference>
<evidence type="ECO:0000259" key="9">
    <source>
        <dbReference type="Pfam" id="PF09093"/>
    </source>
</evidence>
<evidence type="ECO:0000313" key="12">
    <source>
        <dbReference type="EMBL" id="OXB16624.1"/>
    </source>
</evidence>
<dbReference type="SUPFAM" id="SSF49863">
    <property type="entry name" value="Hyaluronate lyase-like, C-terminal domain"/>
    <property type="match status" value="1"/>
</dbReference>
<dbReference type="Gene3D" id="2.60.220.10">
    <property type="entry name" value="Polysaccharide lyase family 8-like, C-terminal"/>
    <property type="match status" value="1"/>
</dbReference>
<dbReference type="InterPro" id="IPR003159">
    <property type="entry name" value="Lyase_8_central_dom"/>
</dbReference>
<dbReference type="Gene3D" id="1.50.10.100">
    <property type="entry name" value="Chondroitin AC/alginate lyase"/>
    <property type="match status" value="1"/>
</dbReference>
<feature type="signal peptide" evidence="7">
    <location>
        <begin position="1"/>
        <end position="21"/>
    </location>
</feature>
<dbReference type="InterPro" id="IPR008929">
    <property type="entry name" value="Chondroitin_lyas"/>
</dbReference>
<evidence type="ECO:0000256" key="3">
    <source>
        <dbReference type="ARBA" id="ARBA00011245"/>
    </source>
</evidence>
<dbReference type="SUPFAM" id="SSF74650">
    <property type="entry name" value="Galactose mutarotase-like"/>
    <property type="match status" value="1"/>
</dbReference>
<dbReference type="PANTHER" id="PTHR37322">
    <property type="match status" value="1"/>
</dbReference>
<dbReference type="OrthoDB" id="6394136at2"/>
<keyword evidence="14" id="KW-1185">Reference proteome</keyword>
<feature type="domain" description="Secretion system C-terminal sorting" evidence="10">
    <location>
        <begin position="856"/>
        <end position="925"/>
    </location>
</feature>
<feature type="domain" description="Polysaccharide lyase family 8 central" evidence="8">
    <location>
        <begin position="429"/>
        <end position="675"/>
    </location>
</feature>
<dbReference type="GO" id="GO:0005576">
    <property type="term" value="C:extracellular region"/>
    <property type="evidence" value="ECO:0007669"/>
    <property type="project" value="InterPro"/>
</dbReference>
<sequence length="927" mass="101603">MHKKILLSVGLIAFVFNFSYAQMSVVNEIAVKYRNWLTGENLDYSKTEVNERYSRFLSNGIAAKNLSAYDFANPGPAWNFTISADQTAYQVLVEQKLIRLVFLYQLKGSAASPNPDYHSPALRDSILALFNYMKAKGISSTTNFAYLSIPATEEVITSGHGICLRSSGYATSVFLMKDELVAAGEFTHHLGALKSLTAFISPDYPNFNFTNPGFNSDVIRSSIQQRFCYVLAQDDASTTKVTDMDFLKRFIDNALKISNGWNDCIKPDFITYHHRGPYSNSYGVEALQQSSIMNMMLKNTSYELNVEAQSNLKNAILNYSKFSKGFEMPLGLAGRFFTNTDALNDLRPALAFLYVADPVANLEAGREFVRLWNLSATANTNLLRQNALSITLVHTPGSLMDLLQTLNAGLSPLPEITQGQFNFPFAGLSVHKYNGFQASIKGTSKHIWHFEDSATENVFGRYTSAGAMDLLTTGAPVTRASNGYSENGWDWSHLPGTTVAYLPLNILETGTMREMNGKSFLAVGSLDHNGIFGMDYKDYNSATGMTALKSNFFFKNMILCLGSNIKDTNGTYPIHTTLFQTALANTTTATYVNGTATTGNTYTLTQTGAFWATDALGNGYVVPGNSSNTDAITVNRLEQNSRNNSNTATTSGNFTSAYINHGTAPVSAKFQYAVVLQGGQTATQRLAANFTSYFKIYHQNSQAHIVQYLPDAIFGYVIFTPSTVFTYDVVVSVNKPAAVMTQKTDNGNRLKVSLTNPNLGLLASNETYTWSQISSQNSILNRVAQADPVKLTLAGQWELAAPASNITTSINGANTEVTFATINGLTIQTELVKSSTLGIHDPTEQASKDLTVIVAPNPSQSDFKINVTGEAGETIFVNVFDTLGKRVNILKSDYGQTIVLGSDWTPGIYFAEIRQGKQKKTVKLIKR</sequence>
<evidence type="ECO:0000256" key="5">
    <source>
        <dbReference type="ARBA" id="ARBA00022837"/>
    </source>
</evidence>
<dbReference type="InterPro" id="IPR014718">
    <property type="entry name" value="GH-type_carb-bd"/>
</dbReference>
<dbReference type="InterPro" id="IPR015177">
    <property type="entry name" value="Lyase_catalyt"/>
</dbReference>
<dbReference type="GO" id="GO:0006027">
    <property type="term" value="P:glycosaminoglycan catabolic process"/>
    <property type="evidence" value="ECO:0007669"/>
    <property type="project" value="InterPro"/>
</dbReference>
<evidence type="ECO:0000256" key="6">
    <source>
        <dbReference type="ARBA" id="ARBA00023239"/>
    </source>
</evidence>
<feature type="chain" id="PRO_5010294769" evidence="7">
    <location>
        <begin position="22"/>
        <end position="927"/>
    </location>
</feature>
<dbReference type="PANTHER" id="PTHR37322:SF3">
    <property type="entry name" value="CHONDROITIN SULFATE ABC EXOLYASE"/>
    <property type="match status" value="1"/>
</dbReference>
<dbReference type="GO" id="GO:0005975">
    <property type="term" value="P:carbohydrate metabolic process"/>
    <property type="evidence" value="ECO:0007669"/>
    <property type="project" value="InterPro"/>
</dbReference>
<feature type="domain" description="Lyase catalytic" evidence="9">
    <location>
        <begin position="167"/>
        <end position="349"/>
    </location>
</feature>
<dbReference type="InterPro" id="IPR026444">
    <property type="entry name" value="Secre_tail"/>
</dbReference>
<dbReference type="EMBL" id="MUHG01000028">
    <property type="protein sequence ID" value="OXB16624.1"/>
    <property type="molecule type" value="Genomic_DNA"/>
</dbReference>
<evidence type="ECO:0000313" key="11">
    <source>
        <dbReference type="EMBL" id="OHT45025.1"/>
    </source>
</evidence>
<organism evidence="11 13">
    <name type="scientific">Flavobacterium tructae</name>
    <dbReference type="NCBI Taxonomy" id="1114873"/>
    <lineage>
        <taxon>Bacteria</taxon>
        <taxon>Pseudomonadati</taxon>
        <taxon>Bacteroidota</taxon>
        <taxon>Flavobacteriia</taxon>
        <taxon>Flavobacteriales</taxon>
        <taxon>Flavobacteriaceae</taxon>
        <taxon>Flavobacterium</taxon>
    </lineage>
</organism>
<comment type="similarity">
    <text evidence="2">Belongs to the polysaccharide lyase 8 family.</text>
</comment>
<comment type="subunit">
    <text evidence="3">Monomer.</text>
</comment>
<dbReference type="Proteomes" id="UP000198319">
    <property type="component" value="Unassembled WGS sequence"/>
</dbReference>
<keyword evidence="6" id="KW-0456">Lyase</keyword>
<dbReference type="GO" id="GO:0016837">
    <property type="term" value="F:carbon-oxygen lyase activity, acting on polysaccharides"/>
    <property type="evidence" value="ECO:0007669"/>
    <property type="project" value="UniProtKB-ARBA"/>
</dbReference>
<evidence type="ECO:0000256" key="2">
    <source>
        <dbReference type="ARBA" id="ARBA00006699"/>
    </source>
</evidence>
<comment type="caution">
    <text evidence="11">The sequence shown here is derived from an EMBL/GenBank/DDBJ whole genome shotgun (WGS) entry which is preliminary data.</text>
</comment>
<evidence type="ECO:0000313" key="13">
    <source>
        <dbReference type="Proteomes" id="UP000180252"/>
    </source>
</evidence>
<evidence type="ECO:0000313" key="14">
    <source>
        <dbReference type="Proteomes" id="UP000198319"/>
    </source>
</evidence>
<dbReference type="Pfam" id="PF18962">
    <property type="entry name" value="Por_Secre_tail"/>
    <property type="match status" value="1"/>
</dbReference>
<keyword evidence="5" id="KW-0106">Calcium</keyword>
<reference evidence="12 14" key="3">
    <citation type="submission" date="2016-11" db="EMBL/GenBank/DDBJ databases">
        <title>Whole genomes of Flavobacteriaceae.</title>
        <authorList>
            <person name="Stine C."/>
            <person name="Li C."/>
            <person name="Tadesse D."/>
        </authorList>
    </citation>
    <scope>NUCLEOTIDE SEQUENCE [LARGE SCALE GENOMIC DNA]</scope>
    <source>
        <strain evidence="12 14">ATCC BAA-2541</strain>
    </source>
</reference>
<dbReference type="InterPro" id="IPR011071">
    <property type="entry name" value="Lyase_8-like_C"/>
</dbReference>
<evidence type="ECO:0000256" key="7">
    <source>
        <dbReference type="SAM" id="SignalP"/>
    </source>
</evidence>
<protein>
    <submittedName>
        <fullName evidence="11">Secretion protein Por</fullName>
    </submittedName>
</protein>
<name>A0A1S1J6C4_9FLAO</name>
<dbReference type="Pfam" id="PF09093">
    <property type="entry name" value="Lyase_catalyt"/>
    <property type="match status" value="1"/>
</dbReference>
<dbReference type="STRING" id="1278819.BHE19_09940"/>
<evidence type="ECO:0000259" key="10">
    <source>
        <dbReference type="Pfam" id="PF18962"/>
    </source>
</evidence>
<evidence type="ECO:0000256" key="4">
    <source>
        <dbReference type="ARBA" id="ARBA00022729"/>
    </source>
</evidence>